<feature type="domain" description="UspA" evidence="2">
    <location>
        <begin position="9"/>
        <end position="149"/>
    </location>
</feature>
<dbReference type="Proteomes" id="UP000679307">
    <property type="component" value="Chromosome"/>
</dbReference>
<keyword evidence="4" id="KW-1185">Reference proteome</keyword>
<dbReference type="Gene3D" id="3.40.50.620">
    <property type="entry name" value="HUPs"/>
    <property type="match status" value="2"/>
</dbReference>
<proteinExistence type="inferred from homology"/>
<reference evidence="3 4" key="1">
    <citation type="submission" date="2021-05" db="EMBL/GenBank/DDBJ databases">
        <title>Complete genome of Nocardioides aquaticus KCTC 9944T isolated from meromictic and hypersaline Ekho Lake, Antarctica.</title>
        <authorList>
            <person name="Hwang K."/>
            <person name="Kim K.M."/>
            <person name="Choe H."/>
        </authorList>
    </citation>
    <scope>NUCLEOTIDE SEQUENCE [LARGE SCALE GENOMIC DNA]</scope>
    <source>
        <strain evidence="3 4">KCTC 9944</strain>
    </source>
</reference>
<name>A0ABX8EI32_9ACTN</name>
<dbReference type="InterPro" id="IPR006016">
    <property type="entry name" value="UspA"/>
</dbReference>
<sequence>MPTTPAAGSIVIAHDSSPHSAAALSWGLEQASVEDRPVDVVHLLSVTEAQQAAWLGASGAGLQALDDLRDQAVAHLEGLAVLARAQYPSLRIRTHVVEREARHGLIDLSASAHLMVLGSHGRGPLTSPLLGSVSAAVTRRAECPVVVVRPPRPASDTAAPAGSGVLVGVDGTAESVPVLEFAFAQAALRGHHLTAVHCVRDLIAAYVGDAGFPTEEEMLRARAVLAESVAGLAEKYPDVAVSRRLNRGLLDQLVTDADKAWDLVVVGGRRHGALHRLLVGSTTIAVLERAHCPVAVVPEGRTPTG</sequence>
<feature type="domain" description="UspA" evidence="2">
    <location>
        <begin position="165"/>
        <end position="298"/>
    </location>
</feature>
<accession>A0ABX8EI32</accession>
<gene>
    <name evidence="3" type="ORF">ENKNEFLB_02152</name>
</gene>
<evidence type="ECO:0000259" key="2">
    <source>
        <dbReference type="Pfam" id="PF00582"/>
    </source>
</evidence>
<dbReference type="EMBL" id="CP075371">
    <property type="protein sequence ID" value="QVT79762.1"/>
    <property type="molecule type" value="Genomic_DNA"/>
</dbReference>
<dbReference type="CDD" id="cd00293">
    <property type="entry name" value="USP-like"/>
    <property type="match status" value="1"/>
</dbReference>
<evidence type="ECO:0000313" key="4">
    <source>
        <dbReference type="Proteomes" id="UP000679307"/>
    </source>
</evidence>
<organism evidence="3 4">
    <name type="scientific">Nocardioides aquaticus</name>
    <dbReference type="NCBI Taxonomy" id="160826"/>
    <lineage>
        <taxon>Bacteria</taxon>
        <taxon>Bacillati</taxon>
        <taxon>Actinomycetota</taxon>
        <taxon>Actinomycetes</taxon>
        <taxon>Propionibacteriales</taxon>
        <taxon>Nocardioidaceae</taxon>
        <taxon>Nocardioides</taxon>
    </lineage>
</organism>
<dbReference type="Pfam" id="PF00582">
    <property type="entry name" value="Usp"/>
    <property type="match status" value="2"/>
</dbReference>
<dbReference type="PANTHER" id="PTHR46268">
    <property type="entry name" value="STRESS RESPONSE PROTEIN NHAX"/>
    <property type="match status" value="1"/>
</dbReference>
<evidence type="ECO:0000256" key="1">
    <source>
        <dbReference type="ARBA" id="ARBA00008791"/>
    </source>
</evidence>
<evidence type="ECO:0000313" key="3">
    <source>
        <dbReference type="EMBL" id="QVT79762.1"/>
    </source>
</evidence>
<dbReference type="InterPro" id="IPR006015">
    <property type="entry name" value="Universal_stress_UspA"/>
</dbReference>
<dbReference type="RefSeq" id="WP_214059172.1">
    <property type="nucleotide sequence ID" value="NZ_CP075371.1"/>
</dbReference>
<dbReference type="PRINTS" id="PR01438">
    <property type="entry name" value="UNVRSLSTRESS"/>
</dbReference>
<protein>
    <submittedName>
        <fullName evidence="3">Universal stress protein</fullName>
    </submittedName>
</protein>
<dbReference type="PANTHER" id="PTHR46268:SF6">
    <property type="entry name" value="UNIVERSAL STRESS PROTEIN UP12"/>
    <property type="match status" value="1"/>
</dbReference>
<dbReference type="SUPFAM" id="SSF52402">
    <property type="entry name" value="Adenine nucleotide alpha hydrolases-like"/>
    <property type="match status" value="2"/>
</dbReference>
<dbReference type="InterPro" id="IPR014729">
    <property type="entry name" value="Rossmann-like_a/b/a_fold"/>
</dbReference>
<comment type="similarity">
    <text evidence="1">Belongs to the universal stress protein A family.</text>
</comment>